<name>A0ABT1EHT4_9FIRM</name>
<dbReference type="EMBL" id="JAMZFV010000011">
    <property type="protein sequence ID" value="MCP1110265.1"/>
    <property type="molecule type" value="Genomic_DNA"/>
</dbReference>
<proteinExistence type="predicted"/>
<gene>
    <name evidence="2" type="ORF">NK118_08380</name>
</gene>
<accession>A0ABT1EHT4</accession>
<feature type="transmembrane region" description="Helical" evidence="1">
    <location>
        <begin position="45"/>
        <end position="65"/>
    </location>
</feature>
<keyword evidence="1" id="KW-0472">Membrane</keyword>
<reference evidence="2 3" key="1">
    <citation type="journal article" date="2022" name="Genome Biol. Evol.">
        <title>Host diet, physiology and behaviors set the stage for Lachnospiraceae cladogenesis.</title>
        <authorList>
            <person name="Vera-Ponce De Leon A."/>
            <person name="Schneider M."/>
            <person name="Jahnes B.C."/>
            <person name="Sadowski V."/>
            <person name="Camuy-Velez L.A."/>
            <person name="Duan J."/>
            <person name="Sabree Z.L."/>
        </authorList>
    </citation>
    <scope>NUCLEOTIDE SEQUENCE [LARGE SCALE GENOMIC DNA]</scope>
    <source>
        <strain evidence="2 3">PAL227</strain>
    </source>
</reference>
<sequence length="69" mass="8018">MRRKGFGFKNVIFVILSLALAIFITYMLMTYVLPVAALGKWKGTVMYGLVLLFSGVFTFIFTWLFNKRR</sequence>
<evidence type="ECO:0000313" key="3">
    <source>
        <dbReference type="Proteomes" id="UP001523565"/>
    </source>
</evidence>
<dbReference type="Proteomes" id="UP001523565">
    <property type="component" value="Unassembled WGS sequence"/>
</dbReference>
<keyword evidence="1" id="KW-0812">Transmembrane</keyword>
<evidence type="ECO:0000256" key="1">
    <source>
        <dbReference type="SAM" id="Phobius"/>
    </source>
</evidence>
<comment type="caution">
    <text evidence="2">The sequence shown here is derived from an EMBL/GenBank/DDBJ whole genome shotgun (WGS) entry which is preliminary data.</text>
</comment>
<evidence type="ECO:0000313" key="2">
    <source>
        <dbReference type="EMBL" id="MCP1110265.1"/>
    </source>
</evidence>
<dbReference type="RefSeq" id="WP_262069146.1">
    <property type="nucleotide sequence ID" value="NZ_JAMXOC010000011.1"/>
</dbReference>
<keyword evidence="1" id="KW-1133">Transmembrane helix</keyword>
<protein>
    <submittedName>
        <fullName evidence="2">Uncharacterized protein</fullName>
    </submittedName>
</protein>
<keyword evidence="3" id="KW-1185">Reference proteome</keyword>
<organism evidence="2 3">
    <name type="scientific">Ohessyouella blattaphilus</name>
    <dbReference type="NCBI Taxonomy" id="2949333"/>
    <lineage>
        <taxon>Bacteria</taxon>
        <taxon>Bacillati</taxon>
        <taxon>Bacillota</taxon>
        <taxon>Clostridia</taxon>
        <taxon>Lachnospirales</taxon>
        <taxon>Lachnospiraceae</taxon>
        <taxon>Ohessyouella</taxon>
    </lineage>
</organism>
<feature type="transmembrane region" description="Helical" evidence="1">
    <location>
        <begin position="12"/>
        <end position="33"/>
    </location>
</feature>